<dbReference type="Proteomes" id="UP000481327">
    <property type="component" value="Unassembled WGS sequence"/>
</dbReference>
<proteinExistence type="predicted"/>
<evidence type="ECO:0000313" key="1">
    <source>
        <dbReference type="EMBL" id="MQT16174.1"/>
    </source>
</evidence>
<dbReference type="InterPro" id="IPR012899">
    <property type="entry name" value="LTXXQ"/>
</dbReference>
<name>A0A7C9GVL7_9SPHN</name>
<dbReference type="GO" id="GO:0042597">
    <property type="term" value="C:periplasmic space"/>
    <property type="evidence" value="ECO:0007669"/>
    <property type="project" value="InterPro"/>
</dbReference>
<evidence type="ECO:0000313" key="2">
    <source>
        <dbReference type="Proteomes" id="UP000481327"/>
    </source>
</evidence>
<dbReference type="AlphaFoldDB" id="A0A7C9GVL7"/>
<reference evidence="1 2" key="1">
    <citation type="submission" date="2019-09" db="EMBL/GenBank/DDBJ databases">
        <title>Polymorphobacter sp. isolated from a lake in China.</title>
        <authorList>
            <person name="Liu Z."/>
        </authorList>
    </citation>
    <scope>NUCLEOTIDE SEQUENCE [LARGE SCALE GENOMIC DNA]</scope>
    <source>
        <strain evidence="1 2">D40P</strain>
    </source>
</reference>
<keyword evidence="2" id="KW-1185">Reference proteome</keyword>
<dbReference type="Pfam" id="PF07813">
    <property type="entry name" value="LTXXQ"/>
    <property type="match status" value="1"/>
</dbReference>
<protein>
    <submittedName>
        <fullName evidence="1">Uncharacterized protein</fullName>
    </submittedName>
</protein>
<dbReference type="EMBL" id="WIOL01000001">
    <property type="protein sequence ID" value="MQT16174.1"/>
    <property type="molecule type" value="Genomic_DNA"/>
</dbReference>
<organism evidence="1 2">
    <name type="scientific">Sandarakinorhabdus fusca</name>
    <dbReference type="NCBI Taxonomy" id="1439888"/>
    <lineage>
        <taxon>Bacteria</taxon>
        <taxon>Pseudomonadati</taxon>
        <taxon>Pseudomonadota</taxon>
        <taxon>Alphaproteobacteria</taxon>
        <taxon>Sphingomonadales</taxon>
        <taxon>Sphingosinicellaceae</taxon>
        <taxon>Sandarakinorhabdus</taxon>
    </lineage>
</organism>
<dbReference type="OrthoDB" id="7509451at2"/>
<comment type="caution">
    <text evidence="1">The sequence shown here is derived from an EMBL/GenBank/DDBJ whole genome shotgun (WGS) entry which is preliminary data.</text>
</comment>
<accession>A0A7C9GVL7</accession>
<gene>
    <name evidence="1" type="ORF">F3168_02730</name>
</gene>
<sequence>MNGVIPAGAGVAPKAVRVHPKKVNKSSESLESHSDFGFCTSAHAGRKVLNRLTISKSASISHHGRKSPCRTAWPSAPGLSAGPRARYRWRRIRRRRMKFGIALLSVLLVVAGPGRAQQQAAGAQFEGLHAALQLTPGQEARWAAYVAATPSQAAADQHHRAAAAMFPRLTAPRRIDLVEAELKAELADLQRQSAALKALYATLTPDQQRRFDDFTMAPPPAED</sequence>